<dbReference type="AlphaFoldDB" id="A0A4C1Y0R7"/>
<protein>
    <submittedName>
        <fullName evidence="1">Uncharacterized protein</fullName>
    </submittedName>
</protein>
<accession>A0A4C1Y0R7</accession>
<evidence type="ECO:0000313" key="2">
    <source>
        <dbReference type="Proteomes" id="UP000299102"/>
    </source>
</evidence>
<comment type="caution">
    <text evidence="1">The sequence shown here is derived from an EMBL/GenBank/DDBJ whole genome shotgun (WGS) entry which is preliminary data.</text>
</comment>
<dbReference type="Proteomes" id="UP000299102">
    <property type="component" value="Unassembled WGS sequence"/>
</dbReference>
<name>A0A4C1Y0R7_EUMVA</name>
<proteinExistence type="predicted"/>
<organism evidence="1 2">
    <name type="scientific">Eumeta variegata</name>
    <name type="common">Bagworm moth</name>
    <name type="synonym">Eumeta japonica</name>
    <dbReference type="NCBI Taxonomy" id="151549"/>
    <lineage>
        <taxon>Eukaryota</taxon>
        <taxon>Metazoa</taxon>
        <taxon>Ecdysozoa</taxon>
        <taxon>Arthropoda</taxon>
        <taxon>Hexapoda</taxon>
        <taxon>Insecta</taxon>
        <taxon>Pterygota</taxon>
        <taxon>Neoptera</taxon>
        <taxon>Endopterygota</taxon>
        <taxon>Lepidoptera</taxon>
        <taxon>Glossata</taxon>
        <taxon>Ditrysia</taxon>
        <taxon>Tineoidea</taxon>
        <taxon>Psychidae</taxon>
        <taxon>Oiketicinae</taxon>
        <taxon>Eumeta</taxon>
    </lineage>
</organism>
<dbReference type="EMBL" id="BGZK01001030">
    <property type="protein sequence ID" value="GBP69100.1"/>
    <property type="molecule type" value="Genomic_DNA"/>
</dbReference>
<sequence>MAIRNNFAVALQSPVPGPPPAAPVARGCPATVIYFPSAKLHEEIYILSQTRSNILFKEMTSSSVVNSVAPDTETAPVRSIST</sequence>
<evidence type="ECO:0000313" key="1">
    <source>
        <dbReference type="EMBL" id="GBP69100.1"/>
    </source>
</evidence>
<keyword evidence="2" id="KW-1185">Reference proteome</keyword>
<reference evidence="1 2" key="1">
    <citation type="journal article" date="2019" name="Commun. Biol.">
        <title>The bagworm genome reveals a unique fibroin gene that provides high tensile strength.</title>
        <authorList>
            <person name="Kono N."/>
            <person name="Nakamura H."/>
            <person name="Ohtoshi R."/>
            <person name="Tomita M."/>
            <person name="Numata K."/>
            <person name="Arakawa K."/>
        </authorList>
    </citation>
    <scope>NUCLEOTIDE SEQUENCE [LARGE SCALE GENOMIC DNA]</scope>
</reference>
<gene>
    <name evidence="1" type="ORF">EVAR_87380_1</name>
</gene>